<comment type="caution">
    <text evidence="18">The sequence shown here is derived from an EMBL/GenBank/DDBJ whole genome shotgun (WGS) entry which is preliminary data.</text>
</comment>
<evidence type="ECO:0000256" key="7">
    <source>
        <dbReference type="ARBA" id="ARBA00007490"/>
    </source>
</evidence>
<evidence type="ECO:0000313" key="18">
    <source>
        <dbReference type="EMBL" id="KAA9017087.1"/>
    </source>
</evidence>
<evidence type="ECO:0000256" key="17">
    <source>
        <dbReference type="ARBA" id="ARBA00030571"/>
    </source>
</evidence>
<dbReference type="GO" id="GO:0005524">
    <property type="term" value="F:ATP binding"/>
    <property type="evidence" value="ECO:0007669"/>
    <property type="project" value="UniProtKB-KW"/>
</dbReference>
<reference evidence="18 19" key="1">
    <citation type="submission" date="2019-09" db="EMBL/GenBank/DDBJ databases">
        <title>Whole genome sequences of isolates from the Mars Exploration Rovers.</title>
        <authorList>
            <person name="Seuylemezian A."/>
            <person name="Vaishampayan P."/>
        </authorList>
    </citation>
    <scope>NUCLEOTIDE SEQUENCE [LARGE SCALE GENOMIC DNA]</scope>
    <source>
        <strain evidence="18 19">MER_TA_151</strain>
    </source>
</reference>
<keyword evidence="10" id="KW-0169">Cobalamin biosynthesis</keyword>
<comment type="catalytic activity">
    <reaction evidence="3">
        <text>adenosylcob(III)inamide + GTP = adenosylcob(III)inamide phosphate + GDP + H(+)</text>
        <dbReference type="Rhea" id="RHEA:15765"/>
        <dbReference type="ChEBI" id="CHEBI:2480"/>
        <dbReference type="ChEBI" id="CHEBI:15378"/>
        <dbReference type="ChEBI" id="CHEBI:37565"/>
        <dbReference type="ChEBI" id="CHEBI:58189"/>
        <dbReference type="ChEBI" id="CHEBI:58502"/>
        <dbReference type="EC" id="2.7.1.156"/>
    </reaction>
</comment>
<dbReference type="AlphaFoldDB" id="A0A5J5H9W0"/>
<keyword evidence="13" id="KW-0418">Kinase</keyword>
<comment type="pathway">
    <text evidence="5">Cofactor biosynthesis; adenosylcobalamin biosynthesis; adenosylcobalamin from cob(II)yrinate a,c-diamide: step 6/7.</text>
</comment>
<protein>
    <recommendedName>
        <fullName evidence="16">Adenosylcobinamide kinase</fullName>
        <ecNumber evidence="8">2.7.1.156</ecNumber>
        <ecNumber evidence="9">2.7.7.62</ecNumber>
    </recommendedName>
    <alternativeName>
        <fullName evidence="17">Adenosylcobinamide-phosphate guanylyltransferase</fullName>
    </alternativeName>
</protein>
<keyword evidence="14" id="KW-0067">ATP-binding</keyword>
<keyword evidence="19" id="KW-1185">Reference proteome</keyword>
<comment type="pathway">
    <text evidence="6">Cofactor biosynthesis; adenosylcobalamin biosynthesis; adenosylcobalamin from cob(II)yrinate a,c-diamide: step 5/7.</text>
</comment>
<evidence type="ECO:0000256" key="8">
    <source>
        <dbReference type="ARBA" id="ARBA00012016"/>
    </source>
</evidence>
<comment type="catalytic activity">
    <reaction evidence="2">
        <text>adenosylcob(III)inamide phosphate + GTP + H(+) = adenosylcob(III)inamide-GDP + diphosphate</text>
        <dbReference type="Rhea" id="RHEA:22712"/>
        <dbReference type="ChEBI" id="CHEBI:15378"/>
        <dbReference type="ChEBI" id="CHEBI:33019"/>
        <dbReference type="ChEBI" id="CHEBI:37565"/>
        <dbReference type="ChEBI" id="CHEBI:58502"/>
        <dbReference type="ChEBI" id="CHEBI:60487"/>
        <dbReference type="EC" id="2.7.7.62"/>
    </reaction>
</comment>
<evidence type="ECO:0000256" key="15">
    <source>
        <dbReference type="ARBA" id="ARBA00023134"/>
    </source>
</evidence>
<evidence type="ECO:0000256" key="4">
    <source>
        <dbReference type="ARBA" id="ARBA00003889"/>
    </source>
</evidence>
<dbReference type="OrthoDB" id="1766664at2"/>
<evidence type="ECO:0000256" key="13">
    <source>
        <dbReference type="ARBA" id="ARBA00022777"/>
    </source>
</evidence>
<evidence type="ECO:0000256" key="6">
    <source>
        <dbReference type="ARBA" id="ARBA00005159"/>
    </source>
</evidence>
<name>A0A5J5H9W0_9BACI</name>
<accession>A0A5J5H9W0</accession>
<evidence type="ECO:0000256" key="14">
    <source>
        <dbReference type="ARBA" id="ARBA00022840"/>
    </source>
</evidence>
<evidence type="ECO:0000256" key="1">
    <source>
        <dbReference type="ARBA" id="ARBA00000312"/>
    </source>
</evidence>
<dbReference type="InterPro" id="IPR003203">
    <property type="entry name" value="CobU/CobP"/>
</dbReference>
<dbReference type="GO" id="GO:0008820">
    <property type="term" value="F:cobinamide phosphate guanylyltransferase activity"/>
    <property type="evidence" value="ECO:0007669"/>
    <property type="project" value="UniProtKB-EC"/>
</dbReference>
<dbReference type="EMBL" id="VYKL01000037">
    <property type="protein sequence ID" value="KAA9017087.1"/>
    <property type="molecule type" value="Genomic_DNA"/>
</dbReference>
<dbReference type="PANTHER" id="PTHR34848">
    <property type="match status" value="1"/>
</dbReference>
<evidence type="ECO:0000256" key="2">
    <source>
        <dbReference type="ARBA" id="ARBA00000711"/>
    </source>
</evidence>
<dbReference type="GO" id="GO:0005525">
    <property type="term" value="F:GTP binding"/>
    <property type="evidence" value="ECO:0007669"/>
    <property type="project" value="UniProtKB-KW"/>
</dbReference>
<dbReference type="EC" id="2.7.1.156" evidence="8"/>
<evidence type="ECO:0000256" key="16">
    <source>
        <dbReference type="ARBA" id="ARBA00029570"/>
    </source>
</evidence>
<dbReference type="Pfam" id="PF02283">
    <property type="entry name" value="CobU"/>
    <property type="match status" value="1"/>
</dbReference>
<comment type="function">
    <text evidence="4">Catalyzes ATP-dependent phosphorylation of adenosylcobinamide and addition of GMP to adenosylcobinamide phosphate.</text>
</comment>
<keyword evidence="11" id="KW-0808">Transferase</keyword>
<evidence type="ECO:0000256" key="11">
    <source>
        <dbReference type="ARBA" id="ARBA00022679"/>
    </source>
</evidence>
<evidence type="ECO:0000256" key="9">
    <source>
        <dbReference type="ARBA" id="ARBA00012523"/>
    </source>
</evidence>
<dbReference type="GO" id="GO:0043752">
    <property type="term" value="F:adenosylcobinamide kinase activity"/>
    <property type="evidence" value="ECO:0007669"/>
    <property type="project" value="UniProtKB-EC"/>
</dbReference>
<evidence type="ECO:0000256" key="10">
    <source>
        <dbReference type="ARBA" id="ARBA00022573"/>
    </source>
</evidence>
<comment type="similarity">
    <text evidence="7">Belongs to the CobU/CobP family.</text>
</comment>
<evidence type="ECO:0000256" key="5">
    <source>
        <dbReference type="ARBA" id="ARBA00004692"/>
    </source>
</evidence>
<dbReference type="EC" id="2.7.7.62" evidence="9"/>
<dbReference type="SUPFAM" id="SSF52540">
    <property type="entry name" value="P-loop containing nucleoside triphosphate hydrolases"/>
    <property type="match status" value="1"/>
</dbReference>
<dbReference type="GO" id="GO:0009236">
    <property type="term" value="P:cobalamin biosynthetic process"/>
    <property type="evidence" value="ECO:0007669"/>
    <property type="project" value="UniProtKB-UniPathway"/>
</dbReference>
<dbReference type="UniPathway" id="UPA00148">
    <property type="reaction ID" value="UER00236"/>
</dbReference>
<evidence type="ECO:0000313" key="19">
    <source>
        <dbReference type="Proteomes" id="UP000326671"/>
    </source>
</evidence>
<gene>
    <name evidence="18" type="ORF">F4V44_21720</name>
</gene>
<organism evidence="18 19">
    <name type="scientific">Niallia endozanthoxylica</name>
    <dbReference type="NCBI Taxonomy" id="2036016"/>
    <lineage>
        <taxon>Bacteria</taxon>
        <taxon>Bacillati</taxon>
        <taxon>Bacillota</taxon>
        <taxon>Bacilli</taxon>
        <taxon>Bacillales</taxon>
        <taxon>Bacillaceae</taxon>
        <taxon>Niallia</taxon>
    </lineage>
</organism>
<sequence>MQFVTGGAFNGKSKWVKAYNGINEENSLWITAYRQEALPDSLESSNKEMVVLEGLELWVKELLNDHDERSVREKWRALLEKWQLWEKNQKGRKAILIGADITKGIVPATLEERIWRDVTGRVFQDSAAASERVDVIWYGINQKLK</sequence>
<keyword evidence="12" id="KW-0547">Nucleotide-binding</keyword>
<dbReference type="RefSeq" id="WP_150442099.1">
    <property type="nucleotide sequence ID" value="NZ_VYKL01000037.1"/>
</dbReference>
<dbReference type="InterPro" id="IPR027417">
    <property type="entry name" value="P-loop_NTPase"/>
</dbReference>
<evidence type="ECO:0000256" key="3">
    <source>
        <dbReference type="ARBA" id="ARBA00001522"/>
    </source>
</evidence>
<evidence type="ECO:0000256" key="12">
    <source>
        <dbReference type="ARBA" id="ARBA00022741"/>
    </source>
</evidence>
<dbReference type="PANTHER" id="PTHR34848:SF1">
    <property type="entry name" value="BIFUNCTIONAL ADENOSYLCOBALAMIN BIOSYNTHESIS PROTEIN COBU"/>
    <property type="match status" value="1"/>
</dbReference>
<proteinExistence type="inferred from homology"/>
<dbReference type="Proteomes" id="UP000326671">
    <property type="component" value="Unassembled WGS sequence"/>
</dbReference>
<dbReference type="Gene3D" id="3.40.50.300">
    <property type="entry name" value="P-loop containing nucleotide triphosphate hydrolases"/>
    <property type="match status" value="1"/>
</dbReference>
<comment type="catalytic activity">
    <reaction evidence="1">
        <text>adenosylcob(III)inamide + ATP = adenosylcob(III)inamide phosphate + ADP + H(+)</text>
        <dbReference type="Rhea" id="RHEA:15769"/>
        <dbReference type="ChEBI" id="CHEBI:2480"/>
        <dbReference type="ChEBI" id="CHEBI:15378"/>
        <dbReference type="ChEBI" id="CHEBI:30616"/>
        <dbReference type="ChEBI" id="CHEBI:58502"/>
        <dbReference type="ChEBI" id="CHEBI:456216"/>
        <dbReference type="EC" id="2.7.1.156"/>
    </reaction>
</comment>
<keyword evidence="15" id="KW-0342">GTP-binding</keyword>